<organism evidence="1 2">
    <name type="scientific">Venustampulla echinocandica</name>
    <dbReference type="NCBI Taxonomy" id="2656787"/>
    <lineage>
        <taxon>Eukaryota</taxon>
        <taxon>Fungi</taxon>
        <taxon>Dikarya</taxon>
        <taxon>Ascomycota</taxon>
        <taxon>Pezizomycotina</taxon>
        <taxon>Leotiomycetes</taxon>
        <taxon>Helotiales</taxon>
        <taxon>Pleuroascaceae</taxon>
        <taxon>Venustampulla</taxon>
    </lineage>
</organism>
<sequence length="109" mass="12208">MLENGSSPPVFTNDRDVVVTPMPSGLDPRLSLVRIDIENSLEQLRKKLGRQSDWKLIRVMSKEKKEFSIILYRVDAFSSEQDAVKSALAKGSKLRQLEYIEVGGGESAI</sequence>
<dbReference type="EMBL" id="NPIC01000016">
    <property type="protein sequence ID" value="RDL30206.1"/>
    <property type="molecule type" value="Genomic_DNA"/>
</dbReference>
<protein>
    <submittedName>
        <fullName evidence="1">Uncharacterized protein</fullName>
    </submittedName>
</protein>
<name>A0A370T9F5_9HELO</name>
<evidence type="ECO:0000313" key="2">
    <source>
        <dbReference type="Proteomes" id="UP000254866"/>
    </source>
</evidence>
<dbReference type="RefSeq" id="XP_031864814.1">
    <property type="nucleotide sequence ID" value="XM_032019107.1"/>
</dbReference>
<dbReference type="OrthoDB" id="10568333at2759"/>
<keyword evidence="2" id="KW-1185">Reference proteome</keyword>
<dbReference type="GeneID" id="43603333"/>
<proteinExistence type="predicted"/>
<dbReference type="AlphaFoldDB" id="A0A370T9F5"/>
<evidence type="ECO:0000313" key="1">
    <source>
        <dbReference type="EMBL" id="RDL30206.1"/>
    </source>
</evidence>
<accession>A0A370T9F5</accession>
<comment type="caution">
    <text evidence="1">The sequence shown here is derived from an EMBL/GenBank/DDBJ whole genome shotgun (WGS) entry which is preliminary data.</text>
</comment>
<gene>
    <name evidence="1" type="ORF">BP5553_10484</name>
</gene>
<dbReference type="Proteomes" id="UP000254866">
    <property type="component" value="Unassembled WGS sequence"/>
</dbReference>
<reference evidence="1 2" key="1">
    <citation type="journal article" date="2018" name="IMA Fungus">
        <title>IMA Genome-F 9: Draft genome sequence of Annulohypoxylon stygium, Aspergillus mulundensis, Berkeleyomyces basicola (syn. Thielaviopsis basicola), Ceratocystis smalleyi, two Cercospora beticola strains, Coleophoma cylindrospora, Fusarium fracticaudum, Phialophora cf. hyalina, and Morchella septimelata.</title>
        <authorList>
            <person name="Wingfield B.D."/>
            <person name="Bills G.F."/>
            <person name="Dong Y."/>
            <person name="Huang W."/>
            <person name="Nel W.J."/>
            <person name="Swalarsk-Parry B.S."/>
            <person name="Vaghefi N."/>
            <person name="Wilken P.M."/>
            <person name="An Z."/>
            <person name="de Beer Z.W."/>
            <person name="De Vos L."/>
            <person name="Chen L."/>
            <person name="Duong T.A."/>
            <person name="Gao Y."/>
            <person name="Hammerbacher A."/>
            <person name="Kikkert J.R."/>
            <person name="Li Y."/>
            <person name="Li H."/>
            <person name="Li K."/>
            <person name="Li Q."/>
            <person name="Liu X."/>
            <person name="Ma X."/>
            <person name="Naidoo K."/>
            <person name="Pethybridge S.J."/>
            <person name="Sun J."/>
            <person name="Steenkamp E.T."/>
            <person name="van der Nest M.A."/>
            <person name="van Wyk S."/>
            <person name="Wingfield M.J."/>
            <person name="Xiong C."/>
            <person name="Yue Q."/>
            <person name="Zhang X."/>
        </authorList>
    </citation>
    <scope>NUCLEOTIDE SEQUENCE [LARGE SCALE GENOMIC DNA]</scope>
    <source>
        <strain evidence="1 2">BP 5553</strain>
    </source>
</reference>